<sequence>MSPFMNLITSILLVLPLPITMIGSDDTMMQHTFMMNLVCPQQKKHLETLLTHSKLCEDGGDYRNVCEWKGVKCTDDNIVNEIRWVHVAGKTIDIRWLPPLMTYVGFDEIVPLERRLSTRHLPRSLIKCRMVTCSFRGSLDLRCLPERLKELHLGSNKFNGVVDLTNLPETLTHIYLDGNRIDAVLVTNTRLPKSLVRARFFRNPAKMEILCTDAVTVDPRVTTKLVTY</sequence>
<evidence type="ECO:0000256" key="1">
    <source>
        <dbReference type="SAM" id="SignalP"/>
    </source>
</evidence>
<evidence type="ECO:0008006" key="3">
    <source>
        <dbReference type="Google" id="ProtNLM"/>
    </source>
</evidence>
<protein>
    <recommendedName>
        <fullName evidence="3">Leucine-rich repeat-containing N-terminal plant-type domain-containing protein</fullName>
    </recommendedName>
</protein>
<name>A0A7S4NR02_9EUKA</name>
<dbReference type="AlphaFoldDB" id="A0A7S4NR02"/>
<gene>
    <name evidence="2" type="ORF">NAES01612_LOCUS10262</name>
</gene>
<keyword evidence="1" id="KW-0732">Signal</keyword>
<dbReference type="Gene3D" id="3.80.10.10">
    <property type="entry name" value="Ribonuclease Inhibitor"/>
    <property type="match status" value="1"/>
</dbReference>
<accession>A0A7S4NR02</accession>
<evidence type="ECO:0000313" key="2">
    <source>
        <dbReference type="EMBL" id="CAE2303142.1"/>
    </source>
</evidence>
<proteinExistence type="predicted"/>
<dbReference type="EMBL" id="HBKR01015523">
    <property type="protein sequence ID" value="CAE2303142.1"/>
    <property type="molecule type" value="Transcribed_RNA"/>
</dbReference>
<dbReference type="InterPro" id="IPR032675">
    <property type="entry name" value="LRR_dom_sf"/>
</dbReference>
<feature type="chain" id="PRO_5030860848" description="Leucine-rich repeat-containing N-terminal plant-type domain-containing protein" evidence="1">
    <location>
        <begin position="25"/>
        <end position="228"/>
    </location>
</feature>
<organism evidence="2">
    <name type="scientific">Paramoeba aestuarina</name>
    <dbReference type="NCBI Taxonomy" id="180227"/>
    <lineage>
        <taxon>Eukaryota</taxon>
        <taxon>Amoebozoa</taxon>
        <taxon>Discosea</taxon>
        <taxon>Flabellinia</taxon>
        <taxon>Dactylopodida</taxon>
        <taxon>Paramoebidae</taxon>
        <taxon>Paramoeba</taxon>
    </lineage>
</organism>
<reference evidence="2" key="1">
    <citation type="submission" date="2021-01" db="EMBL/GenBank/DDBJ databases">
        <authorList>
            <person name="Corre E."/>
            <person name="Pelletier E."/>
            <person name="Niang G."/>
            <person name="Scheremetjew M."/>
            <person name="Finn R."/>
            <person name="Kale V."/>
            <person name="Holt S."/>
            <person name="Cochrane G."/>
            <person name="Meng A."/>
            <person name="Brown T."/>
            <person name="Cohen L."/>
        </authorList>
    </citation>
    <scope>NUCLEOTIDE SEQUENCE</scope>
    <source>
        <strain evidence="2">SoJaBio B1-5/56/2</strain>
    </source>
</reference>
<feature type="signal peptide" evidence="1">
    <location>
        <begin position="1"/>
        <end position="24"/>
    </location>
</feature>